<organism evidence="1 2">
    <name type="scientific">Lactiplantibacillus daowaiensis</name>
    <dbReference type="NCBI Taxonomy" id="2559918"/>
    <lineage>
        <taxon>Bacteria</taxon>
        <taxon>Bacillati</taxon>
        <taxon>Bacillota</taxon>
        <taxon>Bacilli</taxon>
        <taxon>Lactobacillales</taxon>
        <taxon>Lactobacillaceae</taxon>
        <taxon>Lactiplantibacillus</taxon>
    </lineage>
</organism>
<dbReference type="RefSeq" id="WP_137628306.1">
    <property type="nucleotide sequence ID" value="NZ_BJDJ01000007.1"/>
</dbReference>
<evidence type="ECO:0000313" key="1">
    <source>
        <dbReference type="EMBL" id="MFC6179747.1"/>
    </source>
</evidence>
<sequence>MAKIINIDGDLRFGDSVLLAMELSKALASSAKSPNPLKVLTVDATKYNLMGAYTYRKSNLDKDRTDLARVFDSKNNAFGYAQLAALNIDQEEFDDDLTCIKTSII</sequence>
<reference evidence="2" key="1">
    <citation type="journal article" date="2019" name="Int. J. Syst. Evol. Microbiol.">
        <title>The Global Catalogue of Microorganisms (GCM) 10K type strain sequencing project: providing services to taxonomists for standard genome sequencing and annotation.</title>
        <authorList>
            <consortium name="The Broad Institute Genomics Platform"/>
            <consortium name="The Broad Institute Genome Sequencing Center for Infectious Disease"/>
            <person name="Wu L."/>
            <person name="Ma J."/>
        </authorList>
    </citation>
    <scope>NUCLEOTIDE SEQUENCE [LARGE SCALE GENOMIC DNA]</scope>
    <source>
        <strain evidence="2">CCM 8933</strain>
    </source>
</reference>
<dbReference type="Proteomes" id="UP001596282">
    <property type="component" value="Unassembled WGS sequence"/>
</dbReference>
<protein>
    <submittedName>
        <fullName evidence="1">Uncharacterized protein</fullName>
    </submittedName>
</protein>
<evidence type="ECO:0000313" key="2">
    <source>
        <dbReference type="Proteomes" id="UP001596282"/>
    </source>
</evidence>
<keyword evidence="2" id="KW-1185">Reference proteome</keyword>
<gene>
    <name evidence="1" type="ORF">ACFP5Y_00560</name>
</gene>
<name>A0ABW1RX50_9LACO</name>
<dbReference type="EMBL" id="JBHSSC010000004">
    <property type="protein sequence ID" value="MFC6179747.1"/>
    <property type="molecule type" value="Genomic_DNA"/>
</dbReference>
<proteinExistence type="predicted"/>
<accession>A0ABW1RX50</accession>
<comment type="caution">
    <text evidence="1">The sequence shown here is derived from an EMBL/GenBank/DDBJ whole genome shotgun (WGS) entry which is preliminary data.</text>
</comment>